<proteinExistence type="predicted"/>
<dbReference type="EMBL" id="CM051404">
    <property type="protein sequence ID" value="KAJ4706389.1"/>
    <property type="molecule type" value="Genomic_DNA"/>
</dbReference>
<gene>
    <name evidence="1" type="ORF">OWV82_020042</name>
</gene>
<evidence type="ECO:0000313" key="1">
    <source>
        <dbReference type="EMBL" id="KAJ4706389.1"/>
    </source>
</evidence>
<organism evidence="1 2">
    <name type="scientific">Melia azedarach</name>
    <name type="common">Chinaberry tree</name>
    <dbReference type="NCBI Taxonomy" id="155640"/>
    <lineage>
        <taxon>Eukaryota</taxon>
        <taxon>Viridiplantae</taxon>
        <taxon>Streptophyta</taxon>
        <taxon>Embryophyta</taxon>
        <taxon>Tracheophyta</taxon>
        <taxon>Spermatophyta</taxon>
        <taxon>Magnoliopsida</taxon>
        <taxon>eudicotyledons</taxon>
        <taxon>Gunneridae</taxon>
        <taxon>Pentapetalae</taxon>
        <taxon>rosids</taxon>
        <taxon>malvids</taxon>
        <taxon>Sapindales</taxon>
        <taxon>Meliaceae</taxon>
        <taxon>Melia</taxon>
    </lineage>
</organism>
<accession>A0ACC1X500</accession>
<dbReference type="Proteomes" id="UP001164539">
    <property type="component" value="Chromosome 11"/>
</dbReference>
<protein>
    <submittedName>
        <fullName evidence="1">RRP12-like protein</fullName>
    </submittedName>
</protein>
<comment type="caution">
    <text evidence="1">The sequence shown here is derived from an EMBL/GenBank/DDBJ whole genome shotgun (WGS) entry which is preliminary data.</text>
</comment>
<reference evidence="1 2" key="1">
    <citation type="journal article" date="2023" name="Science">
        <title>Complex scaffold remodeling in plant triterpene biosynthesis.</title>
        <authorList>
            <person name="De La Pena R."/>
            <person name="Hodgson H."/>
            <person name="Liu J.C."/>
            <person name="Stephenson M.J."/>
            <person name="Martin A.C."/>
            <person name="Owen C."/>
            <person name="Harkess A."/>
            <person name="Leebens-Mack J."/>
            <person name="Jimenez L.E."/>
            <person name="Osbourn A."/>
            <person name="Sattely E.S."/>
        </authorList>
    </citation>
    <scope>NUCLEOTIDE SEQUENCE [LARGE SCALE GENOMIC DNA]</scope>
    <source>
        <strain evidence="2">cv. JPN11</strain>
        <tissue evidence="1">Leaf</tissue>
    </source>
</reference>
<name>A0ACC1X500_MELAZ</name>
<evidence type="ECO:0000313" key="2">
    <source>
        <dbReference type="Proteomes" id="UP001164539"/>
    </source>
</evidence>
<keyword evidence="2" id="KW-1185">Reference proteome</keyword>
<sequence>MEQHSEFTTETEAETENEKIQFKPNTDICQQLMDRYATSAAPQHRHLVATAAAMRSILTSESLPLTPSAYFAAAISSLESATLDSTEISALVTFLSIVVALVPHKGIAESKASEAAGVLVGLVERDGSLGVASVKCVVKCLGVLLVGFCDLEDWDSIKLGFETLLKFSIDKRPKVRRCAQDCLEKVFGTFQSSAVIKAASKLISSLFKKYIPLAIILCTSRAVDGSKDETLSKPDHLEVLHMLNVVKVIVPYLSVKISSQVLSELCKLMTPEFSPLTRHVFKCIEAFYETSRVEVFILEMETIIVSLASYVSLRKRNPVDSVMSAAMLLKTAMNKLHDGETRSLWIKNISLVCGTLVGLLTSDASSASQASGIVKELISQFRDMKSFFIDENLLFEDGPQENEEASAIKSVCAIFENAISSFRGNPNEHILAVTSSLFLKLGEVSYIYMKGIVLKLADLQTLGSVDVDSANHLRHCIGSAVIAMGPEKILTVLPISFNADDFTCSNIWLVPILKDHVVGASLGYYMEHVVPLAKTLQQASRKVKKSVTGQDLQAHARELWGLLPAFCRYPTDTRQKFEPLAKLLITLLKKDSSMHKDITLALQVLVNQNRRILTSNDNLGESIINEAEDAGLGIRNVLTYTKKTATKNIRALASCSNDLLLALTDLLIDSQHEKYSYLKDAVSCLAAVTDSTITKNILTSLLKRFQFVNGKGEFEMLGSHIDNLIDEEQGNLNASEKDLQSPVIMELASLLVEGANADLVDLIYNFIRHTFQASDEIGHHEAYHTLSKILKEHAWFCSSRYEELMDLLLGLKSPADFASLRSRFACFHILLVYALKISLEEENTKAFLMLNEIILTLKDTKEEPRKAAYDVLLSISSSLKETSCAVTDAPYHKLINMIMGYLSGSSPHIKSGAVSALSVLVHKDPDMCLSMPDLVRSLLSLLQSKAVEVIKAVLGFVKVVVSCLQAKDMKNLFADVINEVLPWSSVSRNHFRSKVTVILEILIRKCGFAAVEKVTPEKYRKFVKTVLENRQNKSGPKEVGTGTDTVTAGSPAEGPHKRKRKEMGTSSGENGSTEHRKRKREKKNDPGSSKPHMIHGAGGLKRGRRAGNYNQEKMMDGQFKGRRKNSGTFSKGSKSSGKGKMEHKMKGRKDETAVRRPDSASKFSKYKKFGRK</sequence>